<dbReference type="Pfam" id="PF19459">
    <property type="entry name" value="DUF5996"/>
    <property type="match status" value="1"/>
</dbReference>
<evidence type="ECO:0000313" key="1">
    <source>
        <dbReference type="EMBL" id="AKU93708.1"/>
    </source>
</evidence>
<dbReference type="EMBL" id="CP012333">
    <property type="protein sequence ID" value="AKU93708.1"/>
    <property type="molecule type" value="Genomic_DNA"/>
</dbReference>
<dbReference type="AlphaFoldDB" id="A0A0K1PJK3"/>
<dbReference type="KEGG" id="llu:AKJ09_00372"/>
<organism evidence="1 2">
    <name type="scientific">Labilithrix luteola</name>
    <dbReference type="NCBI Taxonomy" id="1391654"/>
    <lineage>
        <taxon>Bacteria</taxon>
        <taxon>Pseudomonadati</taxon>
        <taxon>Myxococcota</taxon>
        <taxon>Polyangia</taxon>
        <taxon>Polyangiales</taxon>
        <taxon>Labilitrichaceae</taxon>
        <taxon>Labilithrix</taxon>
    </lineage>
</organism>
<dbReference type="STRING" id="1391654.AKJ09_00372"/>
<sequence length="341" mass="38556">MQPRPDGKTCSVPLIRQRGAAMGEMTKAVHEDAWPSLPLAAWRDTRDTLHLWAQMIGKIRLGLCPMVNHWWNVPLYVNGRGLTTSTIPYEDRSLEIHFDFLQHELVIETCDGDRRTVALEPRTVKSFYEELMGKLHDIGIDVHIRTMPVEIPNAIPFDQDELHKSYDADYAHRFWLTLVSVDRVLQQFRGGFVGKASPVHFFWGSFDLVATRFSGRRAPPHGAVPNTPLSVVQEAYSHEQESCGFWTGGGGYDDAAFFSYIYPEPEGYAKAKVPAPGFFSETMREFLLPYENVRTSPDPAGMILSFAQATYDAAADLAHWNRTALERSARPMPHEYRTAGP</sequence>
<dbReference type="Proteomes" id="UP000064967">
    <property type="component" value="Chromosome"/>
</dbReference>
<gene>
    <name evidence="1" type="ORF">AKJ09_00372</name>
</gene>
<protein>
    <submittedName>
        <fullName evidence="1">Uncharacterized protein</fullName>
    </submittedName>
</protein>
<name>A0A0K1PJK3_9BACT</name>
<dbReference type="PATRIC" id="fig|1391654.3.peg.390"/>
<dbReference type="InterPro" id="IPR046038">
    <property type="entry name" value="DUF5996"/>
</dbReference>
<proteinExistence type="predicted"/>
<accession>A0A0K1PJK3</accession>
<keyword evidence="2" id="KW-1185">Reference proteome</keyword>
<evidence type="ECO:0000313" key="2">
    <source>
        <dbReference type="Proteomes" id="UP000064967"/>
    </source>
</evidence>
<reference evidence="1 2" key="1">
    <citation type="submission" date="2015-08" db="EMBL/GenBank/DDBJ databases">
        <authorList>
            <person name="Babu N.S."/>
            <person name="Beckwith C.J."/>
            <person name="Beseler K.G."/>
            <person name="Brison A."/>
            <person name="Carone J.V."/>
            <person name="Caskin T.P."/>
            <person name="Diamond M."/>
            <person name="Durham M.E."/>
            <person name="Foxe J.M."/>
            <person name="Go M."/>
            <person name="Henderson B.A."/>
            <person name="Jones I.B."/>
            <person name="McGettigan J.A."/>
            <person name="Micheletti S.J."/>
            <person name="Nasrallah M.E."/>
            <person name="Ortiz D."/>
            <person name="Piller C.R."/>
            <person name="Privatt S.R."/>
            <person name="Schneider S.L."/>
            <person name="Sharp S."/>
            <person name="Smith T.C."/>
            <person name="Stanton J.D."/>
            <person name="Ullery H.E."/>
            <person name="Wilson R.J."/>
            <person name="Serrano M.G."/>
            <person name="Buck G."/>
            <person name="Lee V."/>
            <person name="Wang Y."/>
            <person name="Carvalho R."/>
            <person name="Voegtly L."/>
            <person name="Shi R."/>
            <person name="Duckworth R."/>
            <person name="Johnson A."/>
            <person name="Loviza R."/>
            <person name="Walstead R."/>
            <person name="Shah Z."/>
            <person name="Kiflezghi M."/>
            <person name="Wade K."/>
            <person name="Ball S.L."/>
            <person name="Bradley K.W."/>
            <person name="Asai D.J."/>
            <person name="Bowman C.A."/>
            <person name="Russell D.A."/>
            <person name="Pope W.H."/>
            <person name="Jacobs-Sera D."/>
            <person name="Hendrix R.W."/>
            <person name="Hatfull G.F."/>
        </authorList>
    </citation>
    <scope>NUCLEOTIDE SEQUENCE [LARGE SCALE GENOMIC DNA]</scope>
    <source>
        <strain evidence="1 2">DSM 27648</strain>
    </source>
</reference>